<proteinExistence type="predicted"/>
<dbReference type="Proteomes" id="UP000297861">
    <property type="component" value="Unassembled WGS sequence"/>
</dbReference>
<feature type="signal peptide" evidence="1">
    <location>
        <begin position="1"/>
        <end position="22"/>
    </location>
</feature>
<evidence type="ECO:0000256" key="1">
    <source>
        <dbReference type="SAM" id="SignalP"/>
    </source>
</evidence>
<organism evidence="2 3">
    <name type="scientific">Dysgonomonas capnocytophagoides</name>
    <dbReference type="NCBI Taxonomy" id="45254"/>
    <lineage>
        <taxon>Bacteria</taxon>
        <taxon>Pseudomonadati</taxon>
        <taxon>Bacteroidota</taxon>
        <taxon>Bacteroidia</taxon>
        <taxon>Bacteroidales</taxon>
        <taxon>Dysgonomonadaceae</taxon>
        <taxon>Dysgonomonas</taxon>
    </lineage>
</organism>
<dbReference type="RefSeq" id="WP_051290649.1">
    <property type="nucleotide sequence ID" value="NZ_JBEBQM010000038.1"/>
</dbReference>
<feature type="chain" id="PRO_5021348906" description="C1q domain-containing protein" evidence="1">
    <location>
        <begin position="23"/>
        <end position="270"/>
    </location>
</feature>
<reference evidence="2 3" key="1">
    <citation type="submission" date="2019-03" db="EMBL/GenBank/DDBJ databases">
        <title>San Antonio Military Medical Center submission to MRSN (WRAIR), pending publication.</title>
        <authorList>
            <person name="Blyth D.M."/>
            <person name="Mccarthy S.L."/>
            <person name="Schall S.E."/>
            <person name="Stam J.A."/>
            <person name="Ong A.C."/>
            <person name="Mcgann P.T."/>
        </authorList>
    </citation>
    <scope>NUCLEOTIDE SEQUENCE [LARGE SCALE GENOMIC DNA]</scope>
    <source>
        <strain evidence="2 3">MRSN571793</strain>
    </source>
</reference>
<sequence length="270" mass="28888">MNKRLFIIYIFSTLLISVNAQIGVNTESPTASLTVKGNSTTLPTIKAQNSDNSELFKLLDDGYIGMGGVTPVVKLDLRGSDNGELGLGTTTLTASEAQAGAIRYNNGIEYSDGENWLRLTTLPTKAFVVAKNASGLSCPGSVSTPLSNWTKEMDATNSFNAITGRFTAPHTGVYSVSCTAMAENVTSQIYTPLRLELNLTVSSSTASMVKSAIAVPITLGDPGINMTIMNKVFLYLQTGNSFLFSIWHPMPEGINITTDSSYNILTISEM</sequence>
<gene>
    <name evidence="2" type="ORF">E2605_16355</name>
</gene>
<protein>
    <recommendedName>
        <fullName evidence="4">C1q domain-containing protein</fullName>
    </recommendedName>
</protein>
<dbReference type="SUPFAM" id="SSF49842">
    <property type="entry name" value="TNF-like"/>
    <property type="match status" value="1"/>
</dbReference>
<dbReference type="InterPro" id="IPR008983">
    <property type="entry name" value="Tumour_necrosis_fac-like_dom"/>
</dbReference>
<evidence type="ECO:0000313" key="2">
    <source>
        <dbReference type="EMBL" id="TFD93726.1"/>
    </source>
</evidence>
<dbReference type="STRING" id="1121485.GCA_000426485_01961"/>
<accession>A0A4Y8KVK0</accession>
<name>A0A4Y8KVK0_9BACT</name>
<evidence type="ECO:0008006" key="4">
    <source>
        <dbReference type="Google" id="ProtNLM"/>
    </source>
</evidence>
<dbReference type="EMBL" id="SOML01000012">
    <property type="protein sequence ID" value="TFD93726.1"/>
    <property type="molecule type" value="Genomic_DNA"/>
</dbReference>
<keyword evidence="3" id="KW-1185">Reference proteome</keyword>
<dbReference type="OrthoDB" id="1240046at2"/>
<keyword evidence="1" id="KW-0732">Signal</keyword>
<comment type="caution">
    <text evidence="2">The sequence shown here is derived from an EMBL/GenBank/DDBJ whole genome shotgun (WGS) entry which is preliminary data.</text>
</comment>
<dbReference type="Gene3D" id="2.60.120.40">
    <property type="match status" value="1"/>
</dbReference>
<evidence type="ECO:0000313" key="3">
    <source>
        <dbReference type="Proteomes" id="UP000297861"/>
    </source>
</evidence>
<dbReference type="AlphaFoldDB" id="A0A4Y8KVK0"/>